<evidence type="ECO:0000256" key="5">
    <source>
        <dbReference type="ARBA" id="ARBA00022989"/>
    </source>
</evidence>
<dbReference type="GO" id="GO:0005886">
    <property type="term" value="C:plasma membrane"/>
    <property type="evidence" value="ECO:0007669"/>
    <property type="project" value="UniProtKB-SubCell"/>
</dbReference>
<evidence type="ECO:0000256" key="6">
    <source>
        <dbReference type="ARBA" id="ARBA00023136"/>
    </source>
</evidence>
<dbReference type="InterPro" id="IPR045621">
    <property type="entry name" value="BPD_transp_1_N"/>
</dbReference>
<dbReference type="AlphaFoldDB" id="A0A379MZD9"/>
<comment type="similarity">
    <text evidence="7">Belongs to the binding-protein-dependent transport system permease family.</text>
</comment>
<feature type="transmembrane region" description="Helical" evidence="7">
    <location>
        <begin position="183"/>
        <end position="206"/>
    </location>
</feature>
<dbReference type="EMBL" id="UGVN01000001">
    <property type="protein sequence ID" value="SUE38767.1"/>
    <property type="molecule type" value="Genomic_DNA"/>
</dbReference>
<keyword evidence="6 7" id="KW-0472">Membrane</keyword>
<dbReference type="CDD" id="cd06261">
    <property type="entry name" value="TM_PBP2"/>
    <property type="match status" value="1"/>
</dbReference>
<dbReference type="PROSITE" id="PS50928">
    <property type="entry name" value="ABC_TM1"/>
    <property type="match status" value="1"/>
</dbReference>
<dbReference type="InterPro" id="IPR035906">
    <property type="entry name" value="MetI-like_sf"/>
</dbReference>
<dbReference type="Proteomes" id="UP000254919">
    <property type="component" value="Unassembled WGS sequence"/>
</dbReference>
<dbReference type="PANTHER" id="PTHR43163">
    <property type="entry name" value="DIPEPTIDE TRANSPORT SYSTEM PERMEASE PROTEIN DPPB-RELATED"/>
    <property type="match status" value="1"/>
</dbReference>
<dbReference type="InterPro" id="IPR000515">
    <property type="entry name" value="MetI-like"/>
</dbReference>
<keyword evidence="4 7" id="KW-0812">Transmembrane</keyword>
<dbReference type="RefSeq" id="WP_081798628.1">
    <property type="nucleotide sequence ID" value="NZ_CBCSHT010000012.1"/>
</dbReference>
<evidence type="ECO:0000256" key="4">
    <source>
        <dbReference type="ARBA" id="ARBA00022692"/>
    </source>
</evidence>
<feature type="transmembrane region" description="Helical" evidence="7">
    <location>
        <begin position="242"/>
        <end position="267"/>
    </location>
</feature>
<evidence type="ECO:0000313" key="9">
    <source>
        <dbReference type="EMBL" id="SUE38767.1"/>
    </source>
</evidence>
<evidence type="ECO:0000256" key="1">
    <source>
        <dbReference type="ARBA" id="ARBA00004651"/>
    </source>
</evidence>
<accession>A0A379MZD9</accession>
<dbReference type="Pfam" id="PF19300">
    <property type="entry name" value="BPD_transp_1_N"/>
    <property type="match status" value="1"/>
</dbReference>
<dbReference type="SUPFAM" id="SSF161098">
    <property type="entry name" value="MetI-like"/>
    <property type="match status" value="1"/>
</dbReference>
<proteinExistence type="inferred from homology"/>
<evidence type="ECO:0000256" key="3">
    <source>
        <dbReference type="ARBA" id="ARBA00022475"/>
    </source>
</evidence>
<feature type="transmembrane region" description="Helical" evidence="7">
    <location>
        <begin position="140"/>
        <end position="163"/>
    </location>
</feature>
<reference evidence="9 10" key="1">
    <citation type="submission" date="2018-06" db="EMBL/GenBank/DDBJ databases">
        <authorList>
            <consortium name="Pathogen Informatics"/>
            <person name="Doyle S."/>
        </authorList>
    </citation>
    <scope>NUCLEOTIDE SEQUENCE [LARGE SCALE GENOMIC DNA]</scope>
    <source>
        <strain evidence="9 10">NCTC13291</strain>
    </source>
</reference>
<evidence type="ECO:0000259" key="8">
    <source>
        <dbReference type="PROSITE" id="PS50928"/>
    </source>
</evidence>
<feature type="transmembrane region" description="Helical" evidence="7">
    <location>
        <begin position="287"/>
        <end position="310"/>
    </location>
</feature>
<keyword evidence="3" id="KW-1003">Cell membrane</keyword>
<gene>
    <name evidence="9" type="primary">gsiC_1</name>
    <name evidence="9" type="ORF">NCTC13291_00864</name>
</gene>
<sequence>MGATHLRRAGRRAGILLLTVLAGALLVFLAMKAVPGDPALAALGENARPELVEAFRRTHGLDRPVWWQFASWLGGAALGDFGRSLTLAGGVPVGSLIASRLPVTAFVGLYALLLAVAISLVIGTVAALQRGRALDTAMTSFAVLGVSMPDFWLGYVLVFFLALNFPIFPSYGFVSPVESLGGALLSGFLPALAIAAPMAAVFSRVLRASLLEVMHRPFVQVSQSLGFSGPFVFFHAVLRNALIPYVTVIGLQVRYLLGGVVVIERVFGIPGLGSLMVDGAFGRDYPVIQACALTFLVVVLLTNLLVDLVCTRLDPRARA</sequence>
<evidence type="ECO:0000256" key="2">
    <source>
        <dbReference type="ARBA" id="ARBA00022448"/>
    </source>
</evidence>
<dbReference type="PANTHER" id="PTHR43163:SF6">
    <property type="entry name" value="DIPEPTIDE TRANSPORT SYSTEM PERMEASE PROTEIN DPPB-RELATED"/>
    <property type="match status" value="1"/>
</dbReference>
<keyword evidence="5 7" id="KW-1133">Transmembrane helix</keyword>
<organism evidence="9 10">
    <name type="scientific">Roseomonas mucosa</name>
    <dbReference type="NCBI Taxonomy" id="207340"/>
    <lineage>
        <taxon>Bacteria</taxon>
        <taxon>Pseudomonadati</taxon>
        <taxon>Pseudomonadota</taxon>
        <taxon>Alphaproteobacteria</taxon>
        <taxon>Acetobacterales</taxon>
        <taxon>Roseomonadaceae</taxon>
        <taxon>Roseomonas</taxon>
    </lineage>
</organism>
<feature type="domain" description="ABC transmembrane type-1" evidence="8">
    <location>
        <begin position="101"/>
        <end position="306"/>
    </location>
</feature>
<comment type="subcellular location">
    <subcellularLocation>
        <location evidence="1 7">Cell membrane</location>
        <topology evidence="1 7">Multi-pass membrane protein</topology>
    </subcellularLocation>
</comment>
<dbReference type="GO" id="GO:0055085">
    <property type="term" value="P:transmembrane transport"/>
    <property type="evidence" value="ECO:0007669"/>
    <property type="project" value="InterPro"/>
</dbReference>
<name>A0A379MZD9_9PROT</name>
<dbReference type="Gene3D" id="1.10.3720.10">
    <property type="entry name" value="MetI-like"/>
    <property type="match status" value="1"/>
</dbReference>
<keyword evidence="2 7" id="KW-0813">Transport</keyword>
<protein>
    <submittedName>
        <fullName evidence="9">Glutathione transport system permease protein gsiC</fullName>
    </submittedName>
</protein>
<dbReference type="Pfam" id="PF00528">
    <property type="entry name" value="BPD_transp_1"/>
    <property type="match status" value="1"/>
</dbReference>
<evidence type="ECO:0000256" key="7">
    <source>
        <dbReference type="RuleBase" id="RU363032"/>
    </source>
</evidence>
<evidence type="ECO:0000313" key="10">
    <source>
        <dbReference type="Proteomes" id="UP000254919"/>
    </source>
</evidence>
<feature type="transmembrane region" description="Helical" evidence="7">
    <location>
        <begin position="105"/>
        <end position="128"/>
    </location>
</feature>